<name>A0A8H3IWF0_9LECA</name>
<feature type="compositionally biased region" description="Polar residues" evidence="1">
    <location>
        <begin position="333"/>
        <end position="363"/>
    </location>
</feature>
<evidence type="ECO:0000313" key="2">
    <source>
        <dbReference type="EMBL" id="CAF9929619.1"/>
    </source>
</evidence>
<evidence type="ECO:0000313" key="3">
    <source>
        <dbReference type="Proteomes" id="UP000664534"/>
    </source>
</evidence>
<feature type="compositionally biased region" description="Low complexity" evidence="1">
    <location>
        <begin position="375"/>
        <end position="398"/>
    </location>
</feature>
<comment type="caution">
    <text evidence="2">The sequence shown here is derived from an EMBL/GenBank/DDBJ whole genome shotgun (WGS) entry which is preliminary data.</text>
</comment>
<keyword evidence="3" id="KW-1185">Reference proteome</keyword>
<sequence>MPTYYGNGTAVELSVADLDRTTWNYHTQETPVASESIGNVAQEFTNGSIDGTLYETTLNTDFLGEDNTMPFFMVHAGKNFFDSATNKRNKKPFRVPRDFGTVNIESDPNYIPPLKPQALCLTVFLSNRSITEPNDVKIDVYFNGALCDSHYVPQRFLNTEHIVRFTGRRIGHWIEKPWIFIPSGQNPDGSLGRPAYAGAPQHRWKSVSNVLKSHAYKLGKNEVGECPVIGNYLKSLADLSMPKEVDELQKAGCLKYGILDVVILWGKGNENDPAAWAPYLEKPTPIRNEGFTTTDLKYHSPAQHLTRTTDSPHNAPPARAPYLEKSTPIRNEGFTTTDLKNHSPAQHVTRTTDSPHNAPQSPSEALADAKSIDGPSDTSPTLSPSPNTTTTPGSPSPTKKLQSPALPIRTPVKQARSHKKRPRLQEGEVDSDPLAPPRKRNAAHDAKQRERAPTIQALQREVALRKAEAILKTEASDRERTSTYQALQRSEDLLKAEAILEAEAILKAEALDRERALKYQALQRSEDLVKAEAILEAEALLKAEAPDRERAPTYQALQRSEDLLKAEAILEAEALGRGFVTPALSADCSITYAKSGVVRNVGRVRHGVFRDRGVVLGARFIVGG</sequence>
<accession>A0A8H3IWF0</accession>
<dbReference type="OrthoDB" id="3556832at2759"/>
<feature type="region of interest" description="Disordered" evidence="1">
    <location>
        <begin position="303"/>
        <end position="455"/>
    </location>
</feature>
<protein>
    <submittedName>
        <fullName evidence="2">Uncharacterized protein</fullName>
    </submittedName>
</protein>
<dbReference type="AlphaFoldDB" id="A0A8H3IWF0"/>
<organism evidence="2 3">
    <name type="scientific">Imshaugia aleurites</name>
    <dbReference type="NCBI Taxonomy" id="172621"/>
    <lineage>
        <taxon>Eukaryota</taxon>
        <taxon>Fungi</taxon>
        <taxon>Dikarya</taxon>
        <taxon>Ascomycota</taxon>
        <taxon>Pezizomycotina</taxon>
        <taxon>Lecanoromycetes</taxon>
        <taxon>OSLEUM clade</taxon>
        <taxon>Lecanoromycetidae</taxon>
        <taxon>Lecanorales</taxon>
        <taxon>Lecanorineae</taxon>
        <taxon>Parmeliaceae</taxon>
        <taxon>Imshaugia</taxon>
    </lineage>
</organism>
<proteinExistence type="predicted"/>
<dbReference type="Proteomes" id="UP000664534">
    <property type="component" value="Unassembled WGS sequence"/>
</dbReference>
<feature type="compositionally biased region" description="Polar residues" evidence="1">
    <location>
        <begin position="303"/>
        <end position="312"/>
    </location>
</feature>
<feature type="compositionally biased region" description="Basic and acidic residues" evidence="1">
    <location>
        <begin position="442"/>
        <end position="452"/>
    </location>
</feature>
<reference evidence="2" key="1">
    <citation type="submission" date="2021-03" db="EMBL/GenBank/DDBJ databases">
        <authorList>
            <person name="Tagirdzhanova G."/>
        </authorList>
    </citation>
    <scope>NUCLEOTIDE SEQUENCE</scope>
</reference>
<evidence type="ECO:0000256" key="1">
    <source>
        <dbReference type="SAM" id="MobiDB-lite"/>
    </source>
</evidence>
<dbReference type="EMBL" id="CAJPDT010000054">
    <property type="protein sequence ID" value="CAF9929619.1"/>
    <property type="molecule type" value="Genomic_DNA"/>
</dbReference>
<gene>
    <name evidence="2" type="ORF">IMSHALPRED_007960</name>
</gene>